<sequence length="175" mass="20744">MYHRRKATEKPFLTPKQMQDRIRWAWEHYFWTEEDWARCGWGDEMSMVMGQGEVWVTRATEEKYLPDCCVPKFKQFSVGMVWSLITLEYKGPLIFFEGNLSEKGTINSDICIRTILPHIQAFSQLFQGQGREFIYMEDNSRIHTSQLTTSVMETLRIFQTWWPANSLDLNLIENA</sequence>
<dbReference type="GO" id="GO:0003676">
    <property type="term" value="F:nucleic acid binding"/>
    <property type="evidence" value="ECO:0007669"/>
    <property type="project" value="InterPro"/>
</dbReference>
<protein>
    <recommendedName>
        <fullName evidence="3">Tc1-like transposase DDE domain-containing protein</fullName>
    </recommendedName>
</protein>
<dbReference type="Gene3D" id="3.30.420.10">
    <property type="entry name" value="Ribonuclease H-like superfamily/Ribonuclease H"/>
    <property type="match status" value="1"/>
</dbReference>
<evidence type="ECO:0008006" key="3">
    <source>
        <dbReference type="Google" id="ProtNLM"/>
    </source>
</evidence>
<accession>A0A2V1D2I2</accession>
<reference evidence="1 2" key="1">
    <citation type="journal article" date="2018" name="Sci. Rep.">
        <title>Comparative genomics provides insights into the lifestyle and reveals functional heterogeneity of dark septate endophytic fungi.</title>
        <authorList>
            <person name="Knapp D.G."/>
            <person name="Nemeth J.B."/>
            <person name="Barry K."/>
            <person name="Hainaut M."/>
            <person name="Henrissat B."/>
            <person name="Johnson J."/>
            <person name="Kuo A."/>
            <person name="Lim J.H.P."/>
            <person name="Lipzen A."/>
            <person name="Nolan M."/>
            <person name="Ohm R.A."/>
            <person name="Tamas L."/>
            <person name="Grigoriev I.V."/>
            <person name="Spatafora J.W."/>
            <person name="Nagy L.G."/>
            <person name="Kovacs G.M."/>
        </authorList>
    </citation>
    <scope>NUCLEOTIDE SEQUENCE [LARGE SCALE GENOMIC DNA]</scope>
    <source>
        <strain evidence="1 2">DSE2036</strain>
    </source>
</reference>
<evidence type="ECO:0000313" key="1">
    <source>
        <dbReference type="EMBL" id="PVH91829.1"/>
    </source>
</evidence>
<name>A0A2V1D2I2_9PLEO</name>
<dbReference type="EMBL" id="KZ805771">
    <property type="protein sequence ID" value="PVH91829.1"/>
    <property type="molecule type" value="Genomic_DNA"/>
</dbReference>
<dbReference type="STRING" id="97972.A0A2V1D2I2"/>
<dbReference type="AlphaFoldDB" id="A0A2V1D2I2"/>
<dbReference type="OrthoDB" id="3786552at2759"/>
<evidence type="ECO:0000313" key="2">
    <source>
        <dbReference type="Proteomes" id="UP000244855"/>
    </source>
</evidence>
<dbReference type="Proteomes" id="UP000244855">
    <property type="component" value="Unassembled WGS sequence"/>
</dbReference>
<dbReference type="InterPro" id="IPR036397">
    <property type="entry name" value="RNaseH_sf"/>
</dbReference>
<proteinExistence type="predicted"/>
<organism evidence="1 2">
    <name type="scientific">Periconia macrospinosa</name>
    <dbReference type="NCBI Taxonomy" id="97972"/>
    <lineage>
        <taxon>Eukaryota</taxon>
        <taxon>Fungi</taxon>
        <taxon>Dikarya</taxon>
        <taxon>Ascomycota</taxon>
        <taxon>Pezizomycotina</taxon>
        <taxon>Dothideomycetes</taxon>
        <taxon>Pleosporomycetidae</taxon>
        <taxon>Pleosporales</taxon>
        <taxon>Massarineae</taxon>
        <taxon>Periconiaceae</taxon>
        <taxon>Periconia</taxon>
    </lineage>
</organism>
<keyword evidence="2" id="KW-1185">Reference proteome</keyword>
<gene>
    <name evidence="1" type="ORF">DM02DRAFT_576620</name>
</gene>